<evidence type="ECO:0000256" key="2">
    <source>
        <dbReference type="ARBA" id="ARBA00006513"/>
    </source>
</evidence>
<evidence type="ECO:0000256" key="11">
    <source>
        <dbReference type="SAM" id="Phobius"/>
    </source>
</evidence>
<keyword evidence="5 11" id="KW-0812">Transmembrane</keyword>
<comment type="similarity">
    <text evidence="2">Belongs to the otopetrin family.</text>
</comment>
<name>A0A023FDY1_AMBCJ</name>
<organism evidence="12">
    <name type="scientific">Amblyomma cajennense</name>
    <name type="common">Cayenne tick</name>
    <name type="synonym">Acarus cajennensis</name>
    <dbReference type="NCBI Taxonomy" id="34607"/>
    <lineage>
        <taxon>Eukaryota</taxon>
        <taxon>Metazoa</taxon>
        <taxon>Ecdysozoa</taxon>
        <taxon>Arthropoda</taxon>
        <taxon>Chelicerata</taxon>
        <taxon>Arachnida</taxon>
        <taxon>Acari</taxon>
        <taxon>Parasitiformes</taxon>
        <taxon>Ixodida</taxon>
        <taxon>Ixodoidea</taxon>
        <taxon>Ixodidae</taxon>
        <taxon>Amblyomminae</taxon>
        <taxon>Amblyomma</taxon>
    </lineage>
</organism>
<accession>A0A023FDY1</accession>
<comment type="subcellular location">
    <subcellularLocation>
        <location evidence="1">Cell membrane</location>
        <topology evidence="1">Multi-pass membrane protein</topology>
    </subcellularLocation>
</comment>
<keyword evidence="9 11" id="KW-0472">Membrane</keyword>
<evidence type="ECO:0000313" key="12">
    <source>
        <dbReference type="EMBL" id="JAC18983.1"/>
    </source>
</evidence>
<dbReference type="GO" id="GO:0015252">
    <property type="term" value="F:proton channel activity"/>
    <property type="evidence" value="ECO:0007669"/>
    <property type="project" value="InterPro"/>
</dbReference>
<reference evidence="12" key="1">
    <citation type="submission" date="2014-03" db="EMBL/GenBank/DDBJ databases">
        <title>The sialotranscriptome of Amblyomma triste, Amblyomma parvum and Amblyomma cajennense ticks, uncovered by 454-based RNA-seq.</title>
        <authorList>
            <person name="Garcia G.R."/>
            <person name="Gardinassi L.G."/>
            <person name="Ribeiro J.M."/>
            <person name="Anatriello E."/>
            <person name="Ferreira B.R."/>
            <person name="Moreira H.N."/>
            <person name="Mafra C."/>
            <person name="Olegario M.M."/>
            <person name="Szabo P.J."/>
            <person name="Miranda-Santos I.K."/>
            <person name="Maruyama S.R."/>
        </authorList>
    </citation>
    <scope>NUCLEOTIDE SEQUENCE</scope>
    <source>
        <strain evidence="12">Uberlandia</strain>
        <tissue evidence="12">Salivary glands</tissue>
    </source>
</reference>
<feature type="transmembrane region" description="Helical" evidence="11">
    <location>
        <begin position="34"/>
        <end position="54"/>
    </location>
</feature>
<dbReference type="InterPro" id="IPR004878">
    <property type="entry name" value="Otopetrin"/>
</dbReference>
<keyword evidence="3" id="KW-0813">Transport</keyword>
<evidence type="ECO:0000256" key="4">
    <source>
        <dbReference type="ARBA" id="ARBA00022475"/>
    </source>
</evidence>
<evidence type="ECO:0000256" key="10">
    <source>
        <dbReference type="ARBA" id="ARBA00023303"/>
    </source>
</evidence>
<keyword evidence="7 11" id="KW-1133">Transmembrane helix</keyword>
<evidence type="ECO:0000256" key="9">
    <source>
        <dbReference type="ARBA" id="ARBA00023136"/>
    </source>
</evidence>
<keyword evidence="4" id="KW-1003">Cell membrane</keyword>
<keyword evidence="8" id="KW-0406">Ion transport</keyword>
<dbReference type="PANTHER" id="PTHR21522">
    <property type="entry name" value="PROTON CHANNEL OTOP"/>
    <property type="match status" value="1"/>
</dbReference>
<evidence type="ECO:0000256" key="7">
    <source>
        <dbReference type="ARBA" id="ARBA00022989"/>
    </source>
</evidence>
<evidence type="ECO:0000256" key="8">
    <source>
        <dbReference type="ARBA" id="ARBA00023065"/>
    </source>
</evidence>
<keyword evidence="10" id="KW-0407">Ion channel</keyword>
<sequence length="117" mass="13400">MLSALYAKLLVIMGICFPLAEVISKKIPVSFYEGFYLYLYFGSIAFLLYVYVFLLRHDKVNAKLDHLTDSFSDKVRAAAGAAEFARHQHGGAPDSQETRLRRHHARWKLLPATGRRR</sequence>
<proteinExistence type="evidence at transcript level"/>
<evidence type="ECO:0000256" key="5">
    <source>
        <dbReference type="ARBA" id="ARBA00022692"/>
    </source>
</evidence>
<dbReference type="PANTHER" id="PTHR21522:SF61">
    <property type="entry name" value="PROTON CHANNEL OTOPLC"/>
    <property type="match status" value="1"/>
</dbReference>
<dbReference type="GO" id="GO:0005886">
    <property type="term" value="C:plasma membrane"/>
    <property type="evidence" value="ECO:0007669"/>
    <property type="project" value="UniProtKB-SubCell"/>
</dbReference>
<dbReference type="EMBL" id="GBBK01005499">
    <property type="protein sequence ID" value="JAC18983.1"/>
    <property type="molecule type" value="mRNA"/>
</dbReference>
<protein>
    <submittedName>
        <fullName evidence="12">Putative conserved plasma membrane protein</fullName>
    </submittedName>
</protein>
<dbReference type="AlphaFoldDB" id="A0A023FDY1"/>
<evidence type="ECO:0000256" key="1">
    <source>
        <dbReference type="ARBA" id="ARBA00004651"/>
    </source>
</evidence>
<evidence type="ECO:0000256" key="3">
    <source>
        <dbReference type="ARBA" id="ARBA00022448"/>
    </source>
</evidence>
<keyword evidence="6" id="KW-0375">Hydrogen ion transport</keyword>
<evidence type="ECO:0000256" key="6">
    <source>
        <dbReference type="ARBA" id="ARBA00022781"/>
    </source>
</evidence>